<proteinExistence type="predicted"/>
<sequence>MTSVATQPAQTQADPELNKPSKTSTQFDIPVPPEEEFDDGETVVESPETENKFRGAMDRLREAIEDYNGALEQKADEKTIEKKEQRVVQALKEAAESSPNPKVKEYYQAKALEFMRVGRTAKKVLTNDIIKGVLFILASPVALLSSVVVRNITLPAEWHNLIFL</sequence>
<dbReference type="AlphaFoldDB" id="A0A9P5Q5L9"/>
<keyword evidence="4" id="KW-1185">Reference proteome</keyword>
<evidence type="ECO:0000256" key="1">
    <source>
        <dbReference type="SAM" id="MobiDB-lite"/>
    </source>
</evidence>
<organism evidence="3 4">
    <name type="scientific">Rhodocollybia butyracea</name>
    <dbReference type="NCBI Taxonomy" id="206335"/>
    <lineage>
        <taxon>Eukaryota</taxon>
        <taxon>Fungi</taxon>
        <taxon>Dikarya</taxon>
        <taxon>Basidiomycota</taxon>
        <taxon>Agaricomycotina</taxon>
        <taxon>Agaricomycetes</taxon>
        <taxon>Agaricomycetidae</taxon>
        <taxon>Agaricales</taxon>
        <taxon>Marasmiineae</taxon>
        <taxon>Omphalotaceae</taxon>
        <taxon>Rhodocollybia</taxon>
    </lineage>
</organism>
<feature type="compositionally biased region" description="Polar residues" evidence="1">
    <location>
        <begin position="1"/>
        <end position="13"/>
    </location>
</feature>
<keyword evidence="2" id="KW-0472">Membrane</keyword>
<reference evidence="3" key="1">
    <citation type="submission" date="2020-11" db="EMBL/GenBank/DDBJ databases">
        <authorList>
            <consortium name="DOE Joint Genome Institute"/>
            <person name="Ahrendt S."/>
            <person name="Riley R."/>
            <person name="Andreopoulos W."/>
            <person name="Labutti K."/>
            <person name="Pangilinan J."/>
            <person name="Ruiz-Duenas F.J."/>
            <person name="Barrasa J.M."/>
            <person name="Sanchez-Garcia M."/>
            <person name="Camarero S."/>
            <person name="Miyauchi S."/>
            <person name="Serrano A."/>
            <person name="Linde D."/>
            <person name="Babiker R."/>
            <person name="Drula E."/>
            <person name="Ayuso-Fernandez I."/>
            <person name="Pacheco R."/>
            <person name="Padilla G."/>
            <person name="Ferreira P."/>
            <person name="Barriuso J."/>
            <person name="Kellner H."/>
            <person name="Castanera R."/>
            <person name="Alfaro M."/>
            <person name="Ramirez L."/>
            <person name="Pisabarro A.G."/>
            <person name="Kuo A."/>
            <person name="Tritt A."/>
            <person name="Lipzen A."/>
            <person name="He G."/>
            <person name="Yan M."/>
            <person name="Ng V."/>
            <person name="Cullen D."/>
            <person name="Martin F."/>
            <person name="Rosso M.-N."/>
            <person name="Henrissat B."/>
            <person name="Hibbett D."/>
            <person name="Martinez A.T."/>
            <person name="Grigoriev I.V."/>
        </authorList>
    </citation>
    <scope>NUCLEOTIDE SEQUENCE</scope>
    <source>
        <strain evidence="3">AH 40177</strain>
    </source>
</reference>
<feature type="transmembrane region" description="Helical" evidence="2">
    <location>
        <begin position="129"/>
        <end position="149"/>
    </location>
</feature>
<keyword evidence="2" id="KW-0812">Transmembrane</keyword>
<evidence type="ECO:0000313" key="4">
    <source>
        <dbReference type="Proteomes" id="UP000772434"/>
    </source>
</evidence>
<dbReference type="OrthoDB" id="3021664at2759"/>
<feature type="compositionally biased region" description="Acidic residues" evidence="1">
    <location>
        <begin position="33"/>
        <end position="42"/>
    </location>
</feature>
<comment type="caution">
    <text evidence="3">The sequence shown here is derived from an EMBL/GenBank/DDBJ whole genome shotgun (WGS) entry which is preliminary data.</text>
</comment>
<gene>
    <name evidence="3" type="ORF">BDP27DRAFT_1316331</name>
</gene>
<feature type="region of interest" description="Disordered" evidence="1">
    <location>
        <begin position="1"/>
        <end position="50"/>
    </location>
</feature>
<keyword evidence="2" id="KW-1133">Transmembrane helix</keyword>
<dbReference type="EMBL" id="JADNRY010000011">
    <property type="protein sequence ID" value="KAF9075007.1"/>
    <property type="molecule type" value="Genomic_DNA"/>
</dbReference>
<dbReference type="Proteomes" id="UP000772434">
    <property type="component" value="Unassembled WGS sequence"/>
</dbReference>
<evidence type="ECO:0000256" key="2">
    <source>
        <dbReference type="SAM" id="Phobius"/>
    </source>
</evidence>
<evidence type="ECO:0000313" key="3">
    <source>
        <dbReference type="EMBL" id="KAF9075007.1"/>
    </source>
</evidence>
<accession>A0A9P5Q5L9</accession>
<name>A0A9P5Q5L9_9AGAR</name>
<protein>
    <submittedName>
        <fullName evidence="3">Uncharacterized protein</fullName>
    </submittedName>
</protein>